<feature type="domain" description="NAD(P)-binding" evidence="2">
    <location>
        <begin position="12"/>
        <end position="153"/>
    </location>
</feature>
<gene>
    <name evidence="3" type="ORF">PhaeoP13_00485</name>
    <name evidence="4" type="ORF">PhaeoP18_00486</name>
</gene>
<accession>A0AAD0CHP7</accession>
<evidence type="ECO:0000313" key="5">
    <source>
        <dbReference type="Proteomes" id="UP000218606"/>
    </source>
</evidence>
<dbReference type="Pfam" id="PF13460">
    <property type="entry name" value="NAD_binding_10"/>
    <property type="match status" value="1"/>
</dbReference>
<dbReference type="InterPro" id="IPR016040">
    <property type="entry name" value="NAD(P)-bd_dom"/>
</dbReference>
<dbReference type="InterPro" id="IPR025695">
    <property type="entry name" value="DoxX-like"/>
</dbReference>
<feature type="transmembrane region" description="Helical" evidence="1">
    <location>
        <begin position="360"/>
        <end position="378"/>
    </location>
</feature>
<dbReference type="PANTHER" id="PTHR12126:SF11">
    <property type="entry name" value="NADH DEHYDROGENASE [UBIQUINONE] 1 ALPHA SUBCOMPLEX SUBUNIT 9, MITOCHONDRIAL"/>
    <property type="match status" value="1"/>
</dbReference>
<name>A0AAD0CHP7_9RHOB</name>
<dbReference type="Gene3D" id="3.40.50.720">
    <property type="entry name" value="NAD(P)-binding Rossmann-like Domain"/>
    <property type="match status" value="1"/>
</dbReference>
<dbReference type="InterPro" id="IPR051207">
    <property type="entry name" value="ComplexI_NDUFA9_subunit"/>
</dbReference>
<dbReference type="EMBL" id="CP010715">
    <property type="protein sequence ID" value="AUR34782.1"/>
    <property type="molecule type" value="Genomic_DNA"/>
</dbReference>
<dbReference type="PANTHER" id="PTHR12126">
    <property type="entry name" value="NADH-UBIQUINONE OXIDOREDUCTASE 39 KDA SUBUNIT-RELATED"/>
    <property type="match status" value="1"/>
</dbReference>
<dbReference type="AlphaFoldDB" id="A0AAD0CHP7"/>
<dbReference type="Proteomes" id="UP000218606">
    <property type="component" value="Chromosome"/>
</dbReference>
<dbReference type="EMBL" id="CP010767">
    <property type="protein sequence ID" value="ATG42448.1"/>
    <property type="molecule type" value="Genomic_DNA"/>
</dbReference>
<sequence length="435" mass="46063">MSQQARHVLVLGAYGFIGTQVVRALRQEGVAVTGLGRDPAASARVLPDVVVRHGDMRHMQSPEDWHPYLTGIDVVINCAGALQDTASGDLEKLHHGAVAALAAAATSAEVAIVQVSAAGATQEASTEFMRSKARGDAALLASGARVTILRPGLVIGQGAFGGTLLLRMLAAVPVIQPVALPKTPVQSVMIDDVTDAVVAAAIGRLPTGVYDLVEDTPHSLEDVVSATRRWLGFRPPRLILRVPDWILPVAARLADVAGYLGWRSPLRSTAIAVLKDGVTGNPLAYRTATGRSIPPLDQALRSISVGREHRLDARMALMMPVVIATLCLFWFASGLIGVWQVESAAKLLQVAGWSALLSKASVVFWSFVDIALAIAVLYRPWAGRACLAMVAVSLIYLISATIVTPGLWADPLGPMVKVIPGIMLALIAHQMLEAR</sequence>
<keyword evidence="1" id="KW-0472">Membrane</keyword>
<evidence type="ECO:0000256" key="1">
    <source>
        <dbReference type="SAM" id="Phobius"/>
    </source>
</evidence>
<evidence type="ECO:0000313" key="4">
    <source>
        <dbReference type="EMBL" id="AUR34782.1"/>
    </source>
</evidence>
<dbReference type="InterPro" id="IPR036291">
    <property type="entry name" value="NAD(P)-bd_dom_sf"/>
</dbReference>
<dbReference type="RefSeq" id="WP_096870651.1">
    <property type="nucleotide sequence ID" value="NZ_CP010715.1"/>
</dbReference>
<reference evidence="4" key="2">
    <citation type="journal article" date="2017" name="Genome Biol. Evol.">
        <title>Trajectories and Drivers of Genome Evolution in Surface-Associated Marine Phaeobacter.</title>
        <authorList>
            <person name="Freese H.M."/>
            <person name="Sikorski J."/>
            <person name="Bunk B."/>
            <person name="Scheuner C."/>
            <person name="Meier-Kolthoff J.P."/>
            <person name="Sproer C."/>
            <person name="Gram L."/>
            <person name="Overmann J."/>
        </authorList>
    </citation>
    <scope>NUCLEOTIDE SEQUENCE [LARGE SCALE GENOMIC DNA]</scope>
    <source>
        <strain evidence="3">P13</strain>
        <strain evidence="4">P18</strain>
    </source>
</reference>
<proteinExistence type="predicted"/>
<evidence type="ECO:0000259" key="2">
    <source>
        <dbReference type="Pfam" id="PF13460"/>
    </source>
</evidence>
<feature type="transmembrane region" description="Helical" evidence="1">
    <location>
        <begin position="317"/>
        <end position="340"/>
    </location>
</feature>
<keyword evidence="1" id="KW-0812">Transmembrane</keyword>
<dbReference type="GO" id="GO:0044877">
    <property type="term" value="F:protein-containing complex binding"/>
    <property type="evidence" value="ECO:0007669"/>
    <property type="project" value="TreeGrafter"/>
</dbReference>
<evidence type="ECO:0000313" key="3">
    <source>
        <dbReference type="EMBL" id="ATG42448.1"/>
    </source>
</evidence>
<protein>
    <submittedName>
        <fullName evidence="4">NAD dependent epimerase</fullName>
    </submittedName>
</protein>
<dbReference type="SUPFAM" id="SSF51735">
    <property type="entry name" value="NAD(P)-binding Rossmann-fold domains"/>
    <property type="match status" value="1"/>
</dbReference>
<organism evidence="4">
    <name type="scientific">Phaeobacter piscinae</name>
    <dbReference type="NCBI Taxonomy" id="1580596"/>
    <lineage>
        <taxon>Bacteria</taxon>
        <taxon>Pseudomonadati</taxon>
        <taxon>Pseudomonadota</taxon>
        <taxon>Alphaproteobacteria</taxon>
        <taxon>Rhodobacterales</taxon>
        <taxon>Roseobacteraceae</taxon>
        <taxon>Phaeobacter</taxon>
    </lineage>
</organism>
<feature type="transmembrane region" description="Helical" evidence="1">
    <location>
        <begin position="385"/>
        <end position="408"/>
    </location>
</feature>
<dbReference type="Pfam" id="PF13781">
    <property type="entry name" value="DoxX_3"/>
    <property type="match status" value="1"/>
</dbReference>
<reference evidence="3" key="3">
    <citation type="journal article" date="2023" name="ChemBioChem">
        <title>Acyltransferase Domain Exchange between Two Independent Type I Polyketide Synthases in the Same Producer Strain of Macrolide Antibiotics.</title>
        <authorList>
            <person name="Kudo F."/>
            <person name="Kishikawa K."/>
            <person name="Tsuboi K."/>
            <person name="Kido T."/>
            <person name="Usui T."/>
            <person name="Hashimoto J."/>
            <person name="Shin-Ya K."/>
            <person name="Miyanaga A."/>
            <person name="Eguchi T."/>
        </authorList>
    </citation>
    <scope>NUCLEOTIDE SEQUENCE</scope>
    <source>
        <strain evidence="3">P13</strain>
    </source>
</reference>
<reference evidence="4 5" key="1">
    <citation type="journal article" date="2017" name="Front. Microbiol.">
        <title>Phaeobacter piscinae sp. nov., a species of the Roseobacter group and potential aquaculture probiont.</title>
        <authorList>
            <person name="Sonnenschein E.C."/>
            <person name="Phippen C.B.W."/>
            <person name="Nielsen K.F."/>
            <person name="Mateiu R.V."/>
            <person name="Melchiorsen J."/>
            <person name="Gram L."/>
            <person name="Overmann J."/>
            <person name="Freese H.M."/>
        </authorList>
    </citation>
    <scope>NUCLEOTIDE SEQUENCE [LARGE SCALE GENOMIC DNA]</scope>
    <source>
        <strain evidence="3 5">P13</strain>
        <strain evidence="4">P18</strain>
    </source>
</reference>
<keyword evidence="1" id="KW-1133">Transmembrane helix</keyword>